<keyword evidence="3" id="KW-1185">Reference proteome</keyword>
<dbReference type="RefSeq" id="WP_237443754.1">
    <property type="nucleotide sequence ID" value="NZ_CAKLPX010000001.1"/>
</dbReference>
<sequence length="352" mass="38077">MTAKQWMIYGASGYTGGLLADYAVARGDRPVLAGRNRQKVAAIADKLGCDYRIFDLDNSADSIAALSDIHSVVHCAGPFSATSEAMVDACLASHTHYIDITGEIPVFERINQRHNEALAAGITLLPGCGFDVVPTDCLAAMLKEQLPDASHLVLAFSGTGGTSPGTLKTMVEMLADGGKIRRDGEIVTVAAASRQRLITFTNRQQRWCMSIPWGDISTAYSSTGIANILVLTHTPWLSAFTLRCLSPLLFVLANEKIQRFLKNKITENVQGPDQQSRESGSIQLWGQVKNASGDSRELWLDVAEGYRFTVMSCYQAVHRLLDGGVDCGSRTPSQAFGADYVLTIDQSLLTPS</sequence>
<dbReference type="Proteomes" id="UP000838100">
    <property type="component" value="Unassembled WGS sequence"/>
</dbReference>
<dbReference type="PANTHER" id="PTHR43781">
    <property type="entry name" value="SACCHAROPINE DEHYDROGENASE"/>
    <property type="match status" value="1"/>
</dbReference>
<proteinExistence type="predicted"/>
<accession>A0ABM9AD21</accession>
<evidence type="ECO:0000313" key="3">
    <source>
        <dbReference type="Proteomes" id="UP000838100"/>
    </source>
</evidence>
<evidence type="ECO:0000259" key="1">
    <source>
        <dbReference type="Pfam" id="PF03435"/>
    </source>
</evidence>
<comment type="caution">
    <text evidence="2">The sequence shown here is derived from an EMBL/GenBank/DDBJ whole genome shotgun (WGS) entry which is preliminary data.</text>
</comment>
<dbReference type="InterPro" id="IPR005097">
    <property type="entry name" value="Sacchrp_dh_NADP-bd"/>
</dbReference>
<dbReference type="PANTHER" id="PTHR43781:SF1">
    <property type="entry name" value="SACCHAROPINE DEHYDROGENASE"/>
    <property type="match status" value="1"/>
</dbReference>
<organism evidence="2 3">
    <name type="scientific">Sinobacterium norvegicum</name>
    <dbReference type="NCBI Taxonomy" id="1641715"/>
    <lineage>
        <taxon>Bacteria</taxon>
        <taxon>Pseudomonadati</taxon>
        <taxon>Pseudomonadota</taxon>
        <taxon>Gammaproteobacteria</taxon>
        <taxon>Cellvibrionales</taxon>
        <taxon>Spongiibacteraceae</taxon>
        <taxon>Sinobacterium</taxon>
    </lineage>
</organism>
<dbReference type="SUPFAM" id="SSF51735">
    <property type="entry name" value="NAD(P)-binding Rossmann-fold domains"/>
    <property type="match status" value="1"/>
</dbReference>
<evidence type="ECO:0000313" key="2">
    <source>
        <dbReference type="EMBL" id="CAH0991097.1"/>
    </source>
</evidence>
<dbReference type="Gene3D" id="3.40.50.720">
    <property type="entry name" value="NAD(P)-binding Rossmann-like Domain"/>
    <property type="match status" value="1"/>
</dbReference>
<dbReference type="EMBL" id="CAKLPX010000001">
    <property type="protein sequence ID" value="CAH0991097.1"/>
    <property type="molecule type" value="Genomic_DNA"/>
</dbReference>
<reference evidence="2" key="1">
    <citation type="submission" date="2021-12" db="EMBL/GenBank/DDBJ databases">
        <authorList>
            <person name="Rodrigo-Torres L."/>
            <person name="Arahal R. D."/>
            <person name="Lucena T."/>
        </authorList>
    </citation>
    <scope>NUCLEOTIDE SEQUENCE</scope>
    <source>
        <strain evidence="2">CECT 8267</strain>
    </source>
</reference>
<protein>
    <recommendedName>
        <fullName evidence="1">Saccharopine dehydrogenase NADP binding domain-containing protein</fullName>
    </recommendedName>
</protein>
<name>A0ABM9AD21_9GAMM</name>
<dbReference type="Pfam" id="PF03435">
    <property type="entry name" value="Sacchrp_dh_NADP"/>
    <property type="match status" value="1"/>
</dbReference>
<dbReference type="InterPro" id="IPR036291">
    <property type="entry name" value="NAD(P)-bd_dom_sf"/>
</dbReference>
<feature type="domain" description="Saccharopine dehydrogenase NADP binding" evidence="1">
    <location>
        <begin position="7"/>
        <end position="124"/>
    </location>
</feature>
<gene>
    <name evidence="2" type="ORF">SIN8267_01198</name>
</gene>